<gene>
    <name evidence="1" type="ORF">SFRICE_012598</name>
</gene>
<evidence type="ECO:0000313" key="1">
    <source>
        <dbReference type="EMBL" id="SOQ35378.1"/>
    </source>
</evidence>
<dbReference type="EMBL" id="ODYU01000499">
    <property type="protein sequence ID" value="SOQ35378.1"/>
    <property type="molecule type" value="Genomic_DNA"/>
</dbReference>
<dbReference type="AlphaFoldDB" id="A0A2H1V3G0"/>
<name>A0A2H1V3G0_SPOFR</name>
<proteinExistence type="predicted"/>
<protein>
    <submittedName>
        <fullName evidence="1">SFRICE_012598</fullName>
    </submittedName>
</protein>
<sequence>MILMISPTTNTCPKTLPYLYEVHSWAEYAYYFVTVIKYVSEKNFDAGQFPQTIIIPSNY</sequence>
<organism evidence="1">
    <name type="scientific">Spodoptera frugiperda</name>
    <name type="common">Fall armyworm</name>
    <dbReference type="NCBI Taxonomy" id="7108"/>
    <lineage>
        <taxon>Eukaryota</taxon>
        <taxon>Metazoa</taxon>
        <taxon>Ecdysozoa</taxon>
        <taxon>Arthropoda</taxon>
        <taxon>Hexapoda</taxon>
        <taxon>Insecta</taxon>
        <taxon>Pterygota</taxon>
        <taxon>Neoptera</taxon>
        <taxon>Endopterygota</taxon>
        <taxon>Lepidoptera</taxon>
        <taxon>Glossata</taxon>
        <taxon>Ditrysia</taxon>
        <taxon>Noctuoidea</taxon>
        <taxon>Noctuidae</taxon>
        <taxon>Amphipyrinae</taxon>
        <taxon>Spodoptera</taxon>
    </lineage>
</organism>
<accession>A0A2H1V3G0</accession>
<reference evidence="1" key="1">
    <citation type="submission" date="2016-07" db="EMBL/GenBank/DDBJ databases">
        <authorList>
            <person name="Bretaudeau A."/>
        </authorList>
    </citation>
    <scope>NUCLEOTIDE SEQUENCE</scope>
    <source>
        <strain evidence="1">Rice</strain>
        <tissue evidence="1">Whole body</tissue>
    </source>
</reference>